<dbReference type="Gene3D" id="1.20.5.170">
    <property type="match status" value="1"/>
</dbReference>
<feature type="coiled-coil region" evidence="1">
    <location>
        <begin position="195"/>
        <end position="222"/>
    </location>
</feature>
<dbReference type="GO" id="GO:0003700">
    <property type="term" value="F:DNA-binding transcription factor activity"/>
    <property type="evidence" value="ECO:0007669"/>
    <property type="project" value="InterPro"/>
</dbReference>
<gene>
    <name evidence="4" type="ORF">F8388_022256</name>
    <name evidence="5" type="ORF">G4B88_030447</name>
</gene>
<dbReference type="SUPFAM" id="SSF57959">
    <property type="entry name" value="Leucine zipper domain"/>
    <property type="match status" value="1"/>
</dbReference>
<evidence type="ECO:0000256" key="1">
    <source>
        <dbReference type="SAM" id="Coils"/>
    </source>
</evidence>
<dbReference type="PANTHER" id="PTHR47693:SF1">
    <property type="entry name" value="BZIP TRANSCRIPTION FACTOR RISBZ3"/>
    <property type="match status" value="1"/>
</dbReference>
<dbReference type="Pfam" id="PF00170">
    <property type="entry name" value="bZIP_1"/>
    <property type="match status" value="1"/>
</dbReference>
<name>A0A7J6E8D0_CANSA</name>
<feature type="domain" description="BZIP" evidence="3">
    <location>
        <begin position="184"/>
        <end position="217"/>
    </location>
</feature>
<protein>
    <recommendedName>
        <fullName evidence="3">BZIP domain-containing protein</fullName>
    </recommendedName>
</protein>
<dbReference type="Proteomes" id="UP000583929">
    <property type="component" value="Unassembled WGS sequence"/>
</dbReference>
<accession>A0A7J6E8D0</accession>
<dbReference type="InterPro" id="IPR004827">
    <property type="entry name" value="bZIP"/>
</dbReference>
<feature type="region of interest" description="Disordered" evidence="2">
    <location>
        <begin position="134"/>
        <end position="169"/>
    </location>
</feature>
<dbReference type="AlphaFoldDB" id="A0A7J6E8D0"/>
<dbReference type="EMBL" id="JAATIQ010000262">
    <property type="protein sequence ID" value="KAF4366269.1"/>
    <property type="molecule type" value="Genomic_DNA"/>
</dbReference>
<evidence type="ECO:0000313" key="6">
    <source>
        <dbReference type="Proteomes" id="UP000525078"/>
    </source>
</evidence>
<evidence type="ECO:0000313" key="5">
    <source>
        <dbReference type="EMBL" id="KAF4366269.1"/>
    </source>
</evidence>
<organism evidence="4 6">
    <name type="scientific">Cannabis sativa</name>
    <name type="common">Hemp</name>
    <name type="synonym">Marijuana</name>
    <dbReference type="NCBI Taxonomy" id="3483"/>
    <lineage>
        <taxon>Eukaryota</taxon>
        <taxon>Viridiplantae</taxon>
        <taxon>Streptophyta</taxon>
        <taxon>Embryophyta</taxon>
        <taxon>Tracheophyta</taxon>
        <taxon>Spermatophyta</taxon>
        <taxon>Magnoliopsida</taxon>
        <taxon>eudicotyledons</taxon>
        <taxon>Gunneridae</taxon>
        <taxon>Pentapetalae</taxon>
        <taxon>rosids</taxon>
        <taxon>fabids</taxon>
        <taxon>Rosales</taxon>
        <taxon>Cannabaceae</taxon>
        <taxon>Cannabis</taxon>
    </lineage>
</organism>
<reference evidence="6 7" key="1">
    <citation type="journal article" date="2020" name="bioRxiv">
        <title>Sequence and annotation of 42 cannabis genomes reveals extensive copy number variation in cannabinoid synthesis and pathogen resistance genes.</title>
        <authorList>
            <person name="Mckernan K.J."/>
            <person name="Helbert Y."/>
            <person name="Kane L.T."/>
            <person name="Ebling H."/>
            <person name="Zhang L."/>
            <person name="Liu B."/>
            <person name="Eaton Z."/>
            <person name="Mclaughlin S."/>
            <person name="Kingan S."/>
            <person name="Baybayan P."/>
            <person name="Concepcion G."/>
            <person name="Jordan M."/>
            <person name="Riva A."/>
            <person name="Barbazuk W."/>
            <person name="Harkins T."/>
        </authorList>
    </citation>
    <scope>NUCLEOTIDE SEQUENCE [LARGE SCALE GENOMIC DNA]</scope>
    <source>
        <strain evidence="6 7">cv. Jamaican Lion 4</strain>
        <strain evidence="5">Father</strain>
        <strain evidence="4">Mother</strain>
        <tissue evidence="4">Leaf</tissue>
    </source>
</reference>
<comment type="caution">
    <text evidence="4">The sequence shown here is derived from an EMBL/GenBank/DDBJ whole genome shotgun (WGS) entry which is preliminary data.</text>
</comment>
<evidence type="ECO:0000259" key="3">
    <source>
        <dbReference type="PROSITE" id="PS50217"/>
    </source>
</evidence>
<sequence>MEPKESSHVVMSCNSVSGRDLTTSSSLRFATHRGDHHHHQMMMMMKRSPSELDFEEFIKKSLRPEDTHNKPTADTFSFGFKNMDVMPNSSSSGVSTADHSIFYSQNGTPTTNPSISATIDSQSSICVGRRSINKGIKEDDDEQAIGGGGGGTSGSSHEQSDDDDIDIEAGPCEQSTDAIIINHDVKRIRRMVSNRESARRSRRRKQAHLADLEIQVKLAEDMVARGSLTSSLNQLIQTHLNTSTTTANTTHFNNNSNNVSPTITLVQAPPMMNSDSVSCVSEIWP</sequence>
<dbReference type="InterPro" id="IPR044168">
    <property type="entry name" value="RISBZ3/4/5"/>
</dbReference>
<dbReference type="Proteomes" id="UP000525078">
    <property type="component" value="Unassembled WGS sequence"/>
</dbReference>
<dbReference type="SMART" id="SM00338">
    <property type="entry name" value="BRLZ"/>
    <property type="match status" value="1"/>
</dbReference>
<evidence type="ECO:0000313" key="4">
    <source>
        <dbReference type="EMBL" id="KAF4354534.1"/>
    </source>
</evidence>
<proteinExistence type="predicted"/>
<evidence type="ECO:0000313" key="7">
    <source>
        <dbReference type="Proteomes" id="UP000583929"/>
    </source>
</evidence>
<dbReference type="PROSITE" id="PS00036">
    <property type="entry name" value="BZIP_BASIC"/>
    <property type="match status" value="1"/>
</dbReference>
<keyword evidence="7" id="KW-1185">Reference proteome</keyword>
<evidence type="ECO:0000256" key="2">
    <source>
        <dbReference type="SAM" id="MobiDB-lite"/>
    </source>
</evidence>
<dbReference type="InterPro" id="IPR046347">
    <property type="entry name" value="bZIP_sf"/>
</dbReference>
<dbReference type="PANTHER" id="PTHR47693">
    <property type="entry name" value="BZIP TRANSCRIPTION FACTOR RISBZ3-RELATED"/>
    <property type="match status" value="1"/>
</dbReference>
<keyword evidence="1" id="KW-0175">Coiled coil</keyword>
<dbReference type="EMBL" id="JAATIP010000279">
    <property type="protein sequence ID" value="KAF4354534.1"/>
    <property type="molecule type" value="Genomic_DNA"/>
</dbReference>
<dbReference type="PROSITE" id="PS50217">
    <property type="entry name" value="BZIP"/>
    <property type="match status" value="1"/>
</dbReference>